<dbReference type="Gene3D" id="3.30.428.10">
    <property type="entry name" value="HIT-like"/>
    <property type="match status" value="1"/>
</dbReference>
<name>A0A673T892_SURSU</name>
<dbReference type="OMA" id="WPEPEGC"/>
<dbReference type="CDD" id="cd01278">
    <property type="entry name" value="aprataxin_related"/>
    <property type="match status" value="1"/>
</dbReference>
<evidence type="ECO:0000256" key="9">
    <source>
        <dbReference type="SAM" id="MobiDB-lite"/>
    </source>
</evidence>
<accession>A0A673T892</accession>
<evidence type="ECO:0000313" key="13">
    <source>
        <dbReference type="Proteomes" id="UP000472268"/>
    </source>
</evidence>
<dbReference type="Ensembl" id="ENSSSUT00005010931.1">
    <property type="protein sequence ID" value="ENSSSUP00005009527.1"/>
    <property type="gene ID" value="ENSSSUG00005006125.1"/>
</dbReference>
<keyword evidence="1" id="KW-0547">Nucleotide-binding</keyword>
<feature type="domain" description="HIT" evidence="11">
    <location>
        <begin position="165"/>
        <end position="276"/>
    </location>
</feature>
<dbReference type="GO" id="GO:0016787">
    <property type="term" value="F:hydrolase activity"/>
    <property type="evidence" value="ECO:0007669"/>
    <property type="project" value="UniProtKB-KW"/>
</dbReference>
<evidence type="ECO:0000256" key="1">
    <source>
        <dbReference type="ARBA" id="ARBA00022741"/>
    </source>
</evidence>
<evidence type="ECO:0000256" key="8">
    <source>
        <dbReference type="PROSITE-ProRule" id="PRU00464"/>
    </source>
</evidence>
<feature type="short sequence motif" description="Histidine triad motif" evidence="8">
    <location>
        <begin position="259"/>
        <end position="263"/>
    </location>
</feature>
<dbReference type="GO" id="GO:0000166">
    <property type="term" value="F:nucleotide binding"/>
    <property type="evidence" value="ECO:0007669"/>
    <property type="project" value="UniProtKB-KW"/>
</dbReference>
<comment type="subunit">
    <text evidence="7">Forms dimers to octamers and even larger oligomer. Interacts with CALM1.</text>
</comment>
<organism evidence="12 13">
    <name type="scientific">Suricata suricatta</name>
    <name type="common">Meerkat</name>
    <dbReference type="NCBI Taxonomy" id="37032"/>
    <lineage>
        <taxon>Eukaryota</taxon>
        <taxon>Metazoa</taxon>
        <taxon>Chordata</taxon>
        <taxon>Craniata</taxon>
        <taxon>Vertebrata</taxon>
        <taxon>Euteleostomi</taxon>
        <taxon>Mammalia</taxon>
        <taxon>Eutheria</taxon>
        <taxon>Laurasiatheria</taxon>
        <taxon>Carnivora</taxon>
        <taxon>Feliformia</taxon>
        <taxon>Herpestidae</taxon>
        <taxon>Suricata</taxon>
    </lineage>
</organism>
<evidence type="ECO:0000256" key="10">
    <source>
        <dbReference type="SAM" id="Phobius"/>
    </source>
</evidence>
<reference evidence="12 13" key="1">
    <citation type="submission" date="2019-05" db="EMBL/GenBank/DDBJ databases">
        <title>A Chromosome-scale Meerkat (S. suricatta) Genome Assembly.</title>
        <authorList>
            <person name="Dudchenko O."/>
            <person name="Lieberman Aiden E."/>
            <person name="Tung J."/>
            <person name="Barreiro L.B."/>
            <person name="Clutton-Brock T.H."/>
        </authorList>
    </citation>
    <scope>NUCLEOTIDE SEQUENCE [LARGE SCALE GENOMIC DNA]</scope>
</reference>
<proteinExistence type="inferred from homology"/>
<sequence>MSPRRCALLRLQGRGASLSTRRKGRGDSRSHRSLLPVAPSCVLARPLVVSGFKALPCVAFGLLSSWISACAQLPALPSGRRRATPPGRTEEVQEAVSAQGLWCLSRHSSWPPGAGAMAEEQKCESLGSEPGSEAAATAEPKVSSSKTADVVRRSPKPEDYSSKCVFCRIAGQQEPGTELLHCENEDLVCFKDIKPAATHHYLVVPKKHIGNCRELKKEHIELVENMVTVGKSILERNNFTDFQNARMGFHMPPFCSISHLHLHVLAPVDQLGFLSKLIYKVNSYWFITVSVILVVAAYKIIENICPFFG</sequence>
<reference evidence="12" key="3">
    <citation type="submission" date="2025-09" db="UniProtKB">
        <authorList>
            <consortium name="Ensembl"/>
        </authorList>
    </citation>
    <scope>IDENTIFICATION</scope>
</reference>
<evidence type="ECO:0000256" key="7">
    <source>
        <dbReference type="ARBA" id="ARBA00046489"/>
    </source>
</evidence>
<evidence type="ECO:0000313" key="12">
    <source>
        <dbReference type="Ensembl" id="ENSSSUP00005009527.1"/>
    </source>
</evidence>
<protein>
    <recommendedName>
        <fullName evidence="5">Adenosine 5'-monophosphoramidase HINT3</fullName>
    </recommendedName>
    <alternativeName>
        <fullName evidence="6">Histidine triad nucleotide-binding protein 3</fullName>
    </alternativeName>
</protein>
<gene>
    <name evidence="12" type="primary">HINT3</name>
</gene>
<keyword evidence="2" id="KW-0378">Hydrolase</keyword>
<dbReference type="PROSITE" id="PS51084">
    <property type="entry name" value="HIT_2"/>
    <property type="match status" value="1"/>
</dbReference>
<dbReference type="Pfam" id="PF11969">
    <property type="entry name" value="DcpS_C"/>
    <property type="match status" value="1"/>
</dbReference>
<keyword evidence="10" id="KW-0812">Transmembrane</keyword>
<keyword evidence="10" id="KW-1133">Transmembrane helix</keyword>
<comment type="similarity">
    <text evidence="4">Belongs to the HINT family.</text>
</comment>
<reference evidence="12" key="2">
    <citation type="submission" date="2025-08" db="UniProtKB">
        <authorList>
            <consortium name="Ensembl"/>
        </authorList>
    </citation>
    <scope>IDENTIFICATION</scope>
</reference>
<dbReference type="PANTHER" id="PTHR12486">
    <property type="entry name" value="APRATAXIN-RELATED"/>
    <property type="match status" value="1"/>
</dbReference>
<dbReference type="Proteomes" id="UP000472268">
    <property type="component" value="Chromosome 7"/>
</dbReference>
<dbReference type="InterPro" id="IPR011146">
    <property type="entry name" value="HIT-like"/>
</dbReference>
<dbReference type="PANTHER" id="PTHR12486:SF5">
    <property type="entry name" value="ADENOSINE 5'-MONOPHOSPHORAMIDASE HINT3"/>
    <property type="match status" value="1"/>
</dbReference>
<evidence type="ECO:0000256" key="2">
    <source>
        <dbReference type="ARBA" id="ARBA00022801"/>
    </source>
</evidence>
<evidence type="ECO:0000256" key="5">
    <source>
        <dbReference type="ARBA" id="ARBA00039802"/>
    </source>
</evidence>
<feature type="transmembrane region" description="Helical" evidence="10">
    <location>
        <begin position="283"/>
        <end position="301"/>
    </location>
</feature>
<dbReference type="InterPro" id="IPR036265">
    <property type="entry name" value="HIT-like_sf"/>
</dbReference>
<feature type="region of interest" description="Disordered" evidence="9">
    <location>
        <begin position="113"/>
        <end position="156"/>
    </location>
</feature>
<dbReference type="SUPFAM" id="SSF54197">
    <property type="entry name" value="HIT-like"/>
    <property type="match status" value="1"/>
</dbReference>
<evidence type="ECO:0000256" key="3">
    <source>
        <dbReference type="ARBA" id="ARBA00024472"/>
    </source>
</evidence>
<evidence type="ECO:0000259" key="11">
    <source>
        <dbReference type="PROSITE" id="PS51084"/>
    </source>
</evidence>
<evidence type="ECO:0000256" key="6">
    <source>
        <dbReference type="ARBA" id="ARBA00042361"/>
    </source>
</evidence>
<keyword evidence="13" id="KW-1185">Reference proteome</keyword>
<dbReference type="AlphaFoldDB" id="A0A673T892"/>
<comment type="catalytic activity">
    <reaction evidence="3">
        <text>adenosine 5'-phosphoramidate + H2O = NH4(+) + AMP</text>
        <dbReference type="Rhea" id="RHEA:67916"/>
        <dbReference type="ChEBI" id="CHEBI:15377"/>
        <dbReference type="ChEBI" id="CHEBI:28938"/>
        <dbReference type="ChEBI" id="CHEBI:57890"/>
        <dbReference type="ChEBI" id="CHEBI:456215"/>
    </reaction>
</comment>
<keyword evidence="10" id="KW-0472">Membrane</keyword>
<evidence type="ECO:0000256" key="4">
    <source>
        <dbReference type="ARBA" id="ARBA00025764"/>
    </source>
</evidence>